<keyword evidence="2" id="KW-1185">Reference proteome</keyword>
<evidence type="ECO:0000313" key="1">
    <source>
        <dbReference type="EMBL" id="BDG09920.1"/>
    </source>
</evidence>
<protein>
    <submittedName>
        <fullName evidence="1">Uncharacterized protein</fullName>
    </submittedName>
</protein>
<organism evidence="1 2">
    <name type="scientific">Anaeromyxobacter paludicola</name>
    <dbReference type="NCBI Taxonomy" id="2918171"/>
    <lineage>
        <taxon>Bacteria</taxon>
        <taxon>Pseudomonadati</taxon>
        <taxon>Myxococcota</taxon>
        <taxon>Myxococcia</taxon>
        <taxon>Myxococcales</taxon>
        <taxon>Cystobacterineae</taxon>
        <taxon>Anaeromyxobacteraceae</taxon>
        <taxon>Anaeromyxobacter</taxon>
    </lineage>
</organism>
<gene>
    <name evidence="1" type="ORF">AMPC_30330</name>
</gene>
<accession>A0ABM7XDG1</accession>
<dbReference type="Proteomes" id="UP001162734">
    <property type="component" value="Chromosome"/>
</dbReference>
<sequence length="146" mass="15158">MTPEVKLEGLSFRVFRGAELEVSGTARSATWERGSAGLSAEQVVAHFPPSEGRPAASVTAARMTGSLRTHDFAATGGLVASQGAERIESPSGRYSSRTGFLSGDEQVEVFGKGYQLSGKGYALDPTTRALTIGGRAHLVAGEGGSR</sequence>
<evidence type="ECO:0000313" key="2">
    <source>
        <dbReference type="Proteomes" id="UP001162734"/>
    </source>
</evidence>
<dbReference type="EMBL" id="AP025592">
    <property type="protein sequence ID" value="BDG09920.1"/>
    <property type="molecule type" value="Genomic_DNA"/>
</dbReference>
<reference evidence="2" key="1">
    <citation type="journal article" date="2022" name="Int. J. Syst. Evol. Microbiol.">
        <title>Anaeromyxobacter oryzae sp. nov., Anaeromyxobacter diazotrophicus sp. nov. and Anaeromyxobacter paludicola sp. nov., isolated from paddy soils.</title>
        <authorList>
            <person name="Itoh H."/>
            <person name="Xu Z."/>
            <person name="Mise K."/>
            <person name="Masuda Y."/>
            <person name="Ushijima N."/>
            <person name="Hayakawa C."/>
            <person name="Shiratori Y."/>
            <person name="Senoo K."/>
        </authorList>
    </citation>
    <scope>NUCLEOTIDE SEQUENCE [LARGE SCALE GENOMIC DNA]</scope>
    <source>
        <strain evidence="2">Red630</strain>
    </source>
</reference>
<proteinExistence type="predicted"/>
<dbReference type="RefSeq" id="WP_248342318.1">
    <property type="nucleotide sequence ID" value="NZ_AP025592.1"/>
</dbReference>
<name>A0ABM7XDG1_9BACT</name>